<dbReference type="STRING" id="5722.A2EMF2"/>
<dbReference type="SMART" id="SM00248">
    <property type="entry name" value="ANK"/>
    <property type="match status" value="3"/>
</dbReference>
<dbReference type="PANTHER" id="PTHR24182:SF13">
    <property type="entry name" value="LD18443P"/>
    <property type="match status" value="1"/>
</dbReference>
<accession>A2EMF2</accession>
<dbReference type="InParanoid" id="A2EMF2"/>
<dbReference type="SMR" id="A2EMF2"/>
<name>A2EMF2_TRIV3</name>
<dbReference type="AlphaFoldDB" id="A2EMF2"/>
<reference evidence="2" key="2">
    <citation type="journal article" date="2007" name="Science">
        <title>Draft genome sequence of the sexually transmitted pathogen Trichomonas vaginalis.</title>
        <authorList>
            <person name="Carlton J.M."/>
            <person name="Hirt R.P."/>
            <person name="Silva J.C."/>
            <person name="Delcher A.L."/>
            <person name="Schatz M."/>
            <person name="Zhao Q."/>
            <person name="Wortman J.R."/>
            <person name="Bidwell S.L."/>
            <person name="Alsmark U.C.M."/>
            <person name="Besteiro S."/>
            <person name="Sicheritz-Ponten T."/>
            <person name="Noel C.J."/>
            <person name="Dacks J.B."/>
            <person name="Foster P.G."/>
            <person name="Simillion C."/>
            <person name="Van de Peer Y."/>
            <person name="Miranda-Saavedra D."/>
            <person name="Barton G.J."/>
            <person name="Westrop G.D."/>
            <person name="Mueller S."/>
            <person name="Dessi D."/>
            <person name="Fiori P.L."/>
            <person name="Ren Q."/>
            <person name="Paulsen I."/>
            <person name="Zhang H."/>
            <person name="Bastida-Corcuera F.D."/>
            <person name="Simoes-Barbosa A."/>
            <person name="Brown M.T."/>
            <person name="Hayes R.D."/>
            <person name="Mukherjee M."/>
            <person name="Okumura C.Y."/>
            <person name="Schneider R."/>
            <person name="Smith A.J."/>
            <person name="Vanacova S."/>
            <person name="Villalvazo M."/>
            <person name="Haas B.J."/>
            <person name="Pertea M."/>
            <person name="Feldblyum T.V."/>
            <person name="Utterback T.R."/>
            <person name="Shu C.L."/>
            <person name="Osoegawa K."/>
            <person name="de Jong P.J."/>
            <person name="Hrdy I."/>
            <person name="Horvathova L."/>
            <person name="Zubacova Z."/>
            <person name="Dolezal P."/>
            <person name="Malik S.B."/>
            <person name="Logsdon J.M. Jr."/>
            <person name="Henze K."/>
            <person name="Gupta A."/>
            <person name="Wang C.C."/>
            <person name="Dunne R.L."/>
            <person name="Upcroft J.A."/>
            <person name="Upcroft P."/>
            <person name="White O."/>
            <person name="Salzberg S.L."/>
            <person name="Tang P."/>
            <person name="Chiu C.-H."/>
            <person name="Lee Y.-S."/>
            <person name="Embley T.M."/>
            <person name="Coombs G.H."/>
            <person name="Mottram J.C."/>
            <person name="Tachezy J."/>
            <person name="Fraser-Liggett C.M."/>
            <person name="Johnson P.J."/>
        </authorList>
    </citation>
    <scope>NUCLEOTIDE SEQUENCE [LARGE SCALE GENOMIC DNA]</scope>
    <source>
        <strain evidence="2">G3</strain>
    </source>
</reference>
<dbReference type="Gene3D" id="1.25.40.20">
    <property type="entry name" value="Ankyrin repeat-containing domain"/>
    <property type="match status" value="1"/>
</dbReference>
<dbReference type="InterPro" id="IPR036770">
    <property type="entry name" value="Ankyrin_rpt-contain_sf"/>
</dbReference>
<dbReference type="RefSeq" id="XP_001318413.1">
    <property type="nucleotide sequence ID" value="XM_001318378.1"/>
</dbReference>
<dbReference type="PANTHER" id="PTHR24182">
    <property type="entry name" value="ANKYRIN REPEAT AND SOCS BOX CONTAINING 4"/>
    <property type="match status" value="1"/>
</dbReference>
<dbReference type="SUPFAM" id="SSF48403">
    <property type="entry name" value="Ankyrin repeat"/>
    <property type="match status" value="1"/>
</dbReference>
<evidence type="ECO:0000256" key="1">
    <source>
        <dbReference type="PROSITE-ProRule" id="PRU00023"/>
    </source>
</evidence>
<sequence>MLCGIWIFACSELRSIYKYYIDAYVALYQLKTEKEELNTIYKMIKTELLKSMKYLPKNIIRDILDFIPYNNRYTKSYLSPVKCIFDDFHVTDVNNVEDISSFLFYKEYGIKLYKNDNLKEFESVNLDIQTEKAIFGMLCIMTKKNGDKQTALHYAVANSSKEIVELLVSHGANINEKDGNGITPLQYAVGNNHKELVEFLVSHGANINGKHGDGQTALHCSTCYNNHKEVAEFPVLQVAKKNSFGDEIKNNYVLSTDSIRKSNFLR</sequence>
<gene>
    <name evidence="2" type="ORF">TVAG_099010</name>
</gene>
<feature type="repeat" description="ANK" evidence="1">
    <location>
        <begin position="180"/>
        <end position="212"/>
    </location>
</feature>
<dbReference type="EMBL" id="DS113430">
    <property type="protein sequence ID" value="EAY06190.1"/>
    <property type="molecule type" value="Genomic_DNA"/>
</dbReference>
<dbReference type="Pfam" id="PF13637">
    <property type="entry name" value="Ank_4"/>
    <property type="match status" value="1"/>
</dbReference>
<dbReference type="VEuPathDB" id="TrichDB:TVAG_099010"/>
<dbReference type="InterPro" id="IPR002110">
    <property type="entry name" value="Ankyrin_rpt"/>
</dbReference>
<dbReference type="PROSITE" id="PS50297">
    <property type="entry name" value="ANK_REP_REGION"/>
    <property type="match status" value="2"/>
</dbReference>
<dbReference type="eggNOG" id="KOG0504">
    <property type="taxonomic scope" value="Eukaryota"/>
</dbReference>
<protein>
    <submittedName>
        <fullName evidence="2">Uncharacterized protein</fullName>
    </submittedName>
</protein>
<dbReference type="KEGG" id="tva:4764065"/>
<dbReference type="PRINTS" id="PR01415">
    <property type="entry name" value="ANKYRIN"/>
</dbReference>
<keyword evidence="3" id="KW-1185">Reference proteome</keyword>
<evidence type="ECO:0000313" key="3">
    <source>
        <dbReference type="Proteomes" id="UP000001542"/>
    </source>
</evidence>
<reference evidence="2" key="1">
    <citation type="submission" date="2006-10" db="EMBL/GenBank/DDBJ databases">
        <authorList>
            <person name="Amadeo P."/>
            <person name="Zhao Q."/>
            <person name="Wortman J."/>
            <person name="Fraser-Liggett C."/>
            <person name="Carlton J."/>
        </authorList>
    </citation>
    <scope>NUCLEOTIDE SEQUENCE</scope>
    <source>
        <strain evidence="2">G3</strain>
    </source>
</reference>
<evidence type="ECO:0000313" key="2">
    <source>
        <dbReference type="EMBL" id="EAY06190.1"/>
    </source>
</evidence>
<dbReference type="VEuPathDB" id="TrichDB:TVAGG3_0100470"/>
<dbReference type="PROSITE" id="PS50088">
    <property type="entry name" value="ANK_REPEAT"/>
    <property type="match status" value="2"/>
</dbReference>
<feature type="repeat" description="ANK" evidence="1">
    <location>
        <begin position="147"/>
        <end position="179"/>
    </location>
</feature>
<proteinExistence type="predicted"/>
<organism evidence="2 3">
    <name type="scientific">Trichomonas vaginalis (strain ATCC PRA-98 / G3)</name>
    <dbReference type="NCBI Taxonomy" id="412133"/>
    <lineage>
        <taxon>Eukaryota</taxon>
        <taxon>Metamonada</taxon>
        <taxon>Parabasalia</taxon>
        <taxon>Trichomonadida</taxon>
        <taxon>Trichomonadidae</taxon>
        <taxon>Trichomonas</taxon>
    </lineage>
</organism>
<keyword evidence="1" id="KW-0040">ANK repeat</keyword>
<dbReference type="Proteomes" id="UP000001542">
    <property type="component" value="Unassembled WGS sequence"/>
</dbReference>